<keyword evidence="1" id="KW-0812">Transmembrane</keyword>
<protein>
    <submittedName>
        <fullName evidence="3">Transglutaminase domain-containing protein</fullName>
    </submittedName>
</protein>
<keyword evidence="1" id="KW-1133">Transmembrane helix</keyword>
<reference evidence="3 4" key="1">
    <citation type="submission" date="2020-07" db="EMBL/GenBank/DDBJ databases">
        <title>Endozoicomonas sp. nov., isolated from sediment.</title>
        <authorList>
            <person name="Gu T."/>
        </authorList>
    </citation>
    <scope>NUCLEOTIDE SEQUENCE [LARGE SCALE GENOMIC DNA]</scope>
    <source>
        <strain evidence="3 4">SM1973</strain>
    </source>
</reference>
<dbReference type="Proteomes" id="UP000569732">
    <property type="component" value="Unassembled WGS sequence"/>
</dbReference>
<organism evidence="3 4">
    <name type="scientific">Spartinivicinus marinus</name>
    <dbReference type="NCBI Taxonomy" id="2994442"/>
    <lineage>
        <taxon>Bacteria</taxon>
        <taxon>Pseudomonadati</taxon>
        <taxon>Pseudomonadota</taxon>
        <taxon>Gammaproteobacteria</taxon>
        <taxon>Oceanospirillales</taxon>
        <taxon>Zooshikellaceae</taxon>
        <taxon>Spartinivicinus</taxon>
    </lineage>
</organism>
<dbReference type="SUPFAM" id="SSF54001">
    <property type="entry name" value="Cysteine proteinases"/>
    <property type="match status" value="1"/>
</dbReference>
<proteinExistence type="predicted"/>
<evidence type="ECO:0000313" key="3">
    <source>
        <dbReference type="EMBL" id="NYZ66258.1"/>
    </source>
</evidence>
<evidence type="ECO:0000259" key="2">
    <source>
        <dbReference type="SMART" id="SM00460"/>
    </source>
</evidence>
<sequence>MQKPVIILTSLLILLVVLIGVGYWVINSQPAKSTEQLVNDLKPVAKQVRYSFLVENRSDQYIKSAQFEAFAPVTSTPFQQVIDIKSNYDYQLKQDSIGNQSLVYALADIAPYSQKQITIEVKLDLYERQHQRFLTGLAHSQLTKSSNFIEVNHPTIKQVAARFENKPKQEMPLVITQWLYDNIKAVDYIKEDRGALYALTHLKGDCTEFMYAFIALMRQLESPAIGVAGFIAENKVTVLQPANYHNWTVFKQEDSWQLSDPLNNNLEQAQDYIAFRIMVGDNSPDFLRAQRFYRYDKRLTVTMN</sequence>
<keyword evidence="1" id="KW-0472">Membrane</keyword>
<dbReference type="InterPro" id="IPR038765">
    <property type="entry name" value="Papain-like_cys_pep_sf"/>
</dbReference>
<dbReference type="EMBL" id="JACCKB010000012">
    <property type="protein sequence ID" value="NYZ66258.1"/>
    <property type="molecule type" value="Genomic_DNA"/>
</dbReference>
<feature type="domain" description="Transglutaminase-like" evidence="2">
    <location>
        <begin position="198"/>
        <end position="263"/>
    </location>
</feature>
<evidence type="ECO:0000313" key="4">
    <source>
        <dbReference type="Proteomes" id="UP000569732"/>
    </source>
</evidence>
<dbReference type="InterPro" id="IPR002931">
    <property type="entry name" value="Transglutaminase-like"/>
</dbReference>
<dbReference type="RefSeq" id="WP_180568289.1">
    <property type="nucleotide sequence ID" value="NZ_JACCKB010000012.1"/>
</dbReference>
<dbReference type="SMART" id="SM00460">
    <property type="entry name" value="TGc"/>
    <property type="match status" value="1"/>
</dbReference>
<name>A0A853I6G1_9GAMM</name>
<evidence type="ECO:0000256" key="1">
    <source>
        <dbReference type="SAM" id="Phobius"/>
    </source>
</evidence>
<accession>A0A853I6G1</accession>
<feature type="transmembrane region" description="Helical" evidence="1">
    <location>
        <begin position="6"/>
        <end position="26"/>
    </location>
</feature>
<keyword evidence="4" id="KW-1185">Reference proteome</keyword>
<dbReference type="AlphaFoldDB" id="A0A853I6G1"/>
<gene>
    <name evidence="3" type="ORF">H0A36_09560</name>
</gene>
<comment type="caution">
    <text evidence="3">The sequence shown here is derived from an EMBL/GenBank/DDBJ whole genome shotgun (WGS) entry which is preliminary data.</text>
</comment>
<dbReference type="Pfam" id="PF01841">
    <property type="entry name" value="Transglut_core"/>
    <property type="match status" value="1"/>
</dbReference>
<dbReference type="Gene3D" id="3.10.620.30">
    <property type="match status" value="1"/>
</dbReference>